<accession>A0A2A5JJN3</accession>
<organism evidence="1 2">
    <name type="scientific">Pseudoalteromonas piscicida</name>
    <dbReference type="NCBI Taxonomy" id="43662"/>
    <lineage>
        <taxon>Bacteria</taxon>
        <taxon>Pseudomonadati</taxon>
        <taxon>Pseudomonadota</taxon>
        <taxon>Gammaproteobacteria</taxon>
        <taxon>Alteromonadales</taxon>
        <taxon>Pseudoalteromonadaceae</taxon>
        <taxon>Pseudoalteromonas</taxon>
    </lineage>
</organism>
<sequence>VQVKAHQKTLYKAVTSCFETALEEEKNLPEDVQGFKSKRIRKHSIKQSLHVLKQPWKKKRICPKMYK</sequence>
<dbReference type="EMBL" id="NKHF01000142">
    <property type="protein sequence ID" value="PCK29579.1"/>
    <property type="molecule type" value="Genomic_DNA"/>
</dbReference>
<keyword evidence="2" id="KW-1185">Reference proteome</keyword>
<protein>
    <submittedName>
        <fullName evidence="1">Uncharacterized protein</fullName>
    </submittedName>
</protein>
<comment type="caution">
    <text evidence="1">The sequence shown here is derived from an EMBL/GenBank/DDBJ whole genome shotgun (WGS) entry which is preliminary data.</text>
</comment>
<evidence type="ECO:0000313" key="2">
    <source>
        <dbReference type="Proteomes" id="UP000228621"/>
    </source>
</evidence>
<dbReference type="Proteomes" id="UP000228621">
    <property type="component" value="Unassembled WGS sequence"/>
</dbReference>
<gene>
    <name evidence="1" type="ORF">CEX98_22075</name>
</gene>
<dbReference type="AlphaFoldDB" id="A0A2A5JJN3"/>
<reference evidence="2" key="1">
    <citation type="journal article" date="2019" name="Genome Announc.">
        <title>Draft Genome Sequence of Pseudoalteromonas piscicida Strain 36Y ROTHPW, an Hypersaline Seawater Isolate from the South Coast of Sonora, Mexico.</title>
        <authorList>
            <person name="Sanchez-Diaz R."/>
            <person name="Molina-Garza Z.J."/>
            <person name="Cruz-Suarez L.E."/>
            <person name="Selvin J."/>
            <person name="Kiran G.S."/>
            <person name="Ibarra-Gamez J.C."/>
            <person name="Gomez-Gil B."/>
            <person name="Galaviz-Silva L."/>
        </authorList>
    </citation>
    <scope>NUCLEOTIDE SEQUENCE [LARGE SCALE GENOMIC DNA]</scope>
    <source>
        <strain evidence="2">36Y_RITHPW</strain>
    </source>
</reference>
<proteinExistence type="predicted"/>
<feature type="non-terminal residue" evidence="1">
    <location>
        <position position="1"/>
    </location>
</feature>
<name>A0A2A5JJN3_PSEO7</name>
<feature type="non-terminal residue" evidence="1">
    <location>
        <position position="67"/>
    </location>
</feature>
<evidence type="ECO:0000313" key="1">
    <source>
        <dbReference type="EMBL" id="PCK29579.1"/>
    </source>
</evidence>
<dbReference type="RefSeq" id="WP_206780901.1">
    <property type="nucleotide sequence ID" value="NZ_NKHF01000142.1"/>
</dbReference>